<dbReference type="GO" id="GO:0042025">
    <property type="term" value="C:host cell nucleus"/>
    <property type="evidence" value="ECO:0007669"/>
    <property type="project" value="UniProtKB-SubCell"/>
</dbReference>
<evidence type="ECO:0000256" key="11">
    <source>
        <dbReference type="ARBA" id="ARBA00022741"/>
    </source>
</evidence>
<evidence type="ECO:0000256" key="19">
    <source>
        <dbReference type="ARBA" id="ARBA00049360"/>
    </source>
</evidence>
<reference evidence="21" key="1">
    <citation type="submission" date="2020-11" db="EMBL/GenBank/DDBJ databases">
        <title>Viral genomes from river ports along the Yangtze River in China.</title>
        <authorList>
            <person name="Lu J."/>
            <person name="Shen Q."/>
            <person name="Yang S."/>
            <person name="Zhang W."/>
        </authorList>
    </citation>
    <scope>NUCLEOTIDE SEQUENCE</scope>
    <source>
        <strain evidence="21">5cz-CRESS-8</strain>
    </source>
</reference>
<keyword evidence="16" id="KW-0511">Multifunctional enzyme</keyword>
<evidence type="ECO:0000256" key="5">
    <source>
        <dbReference type="ARBA" id="ARBA00022562"/>
    </source>
</evidence>
<name>A0A890ULK9_9VIRU</name>
<dbReference type="EMBL" id="MW347800">
    <property type="protein sequence ID" value="QRI44173.1"/>
    <property type="molecule type" value="Genomic_DNA"/>
</dbReference>
<dbReference type="Pfam" id="PF00910">
    <property type="entry name" value="RNA_helicase"/>
    <property type="match status" value="1"/>
</dbReference>
<proteinExistence type="inferred from homology"/>
<dbReference type="GO" id="GO:0003724">
    <property type="term" value="F:RNA helicase activity"/>
    <property type="evidence" value="ECO:0007669"/>
    <property type="project" value="InterPro"/>
</dbReference>
<dbReference type="GO" id="GO:0003723">
    <property type="term" value="F:RNA binding"/>
    <property type="evidence" value="ECO:0007669"/>
    <property type="project" value="InterPro"/>
</dbReference>
<dbReference type="GO" id="GO:0016787">
    <property type="term" value="F:hydrolase activity"/>
    <property type="evidence" value="ECO:0007669"/>
    <property type="project" value="UniProtKB-KW"/>
</dbReference>
<sequence>MSVASARKNRSFQFTLNNFTEVDIASIHAHEGTRCRYFIYGKELAPTTGTPHLQGYITFVNPRSFSSVCKSIPRASFRVAKGTAAENRVYCSKDGDFTEWGVLPADASAQGPVEADRWQSAWENAKLGNIEEIPADIRFRSYVTIKRIAADYMVRPVDLPGVCGVWYWGAAGTGKTTLARTSNPDAYIKSRDKWWDGYQGEAVVILDDLDKYNVCLGGYLKDWADKWTFKAEVKGGYRWLRPSMFIVTSQYPIDSIFEDTETREALHRRFTVTQFKKLV</sequence>
<evidence type="ECO:0000256" key="17">
    <source>
        <dbReference type="ARBA" id="ARBA00030754"/>
    </source>
</evidence>
<evidence type="ECO:0000256" key="18">
    <source>
        <dbReference type="ARBA" id="ARBA00032243"/>
    </source>
</evidence>
<dbReference type="GO" id="GO:0004519">
    <property type="term" value="F:endonuclease activity"/>
    <property type="evidence" value="ECO:0007669"/>
    <property type="project" value="UniProtKB-KW"/>
</dbReference>
<evidence type="ECO:0000256" key="6">
    <source>
        <dbReference type="ARBA" id="ARBA00022679"/>
    </source>
</evidence>
<evidence type="ECO:0000256" key="12">
    <source>
        <dbReference type="ARBA" id="ARBA00022759"/>
    </source>
</evidence>
<keyword evidence="11" id="KW-0547">Nucleotide-binding</keyword>
<dbReference type="InterPro" id="IPR027417">
    <property type="entry name" value="P-loop_NTPase"/>
</dbReference>
<dbReference type="GO" id="GO:0046872">
    <property type="term" value="F:metal ion binding"/>
    <property type="evidence" value="ECO:0007669"/>
    <property type="project" value="UniProtKB-KW"/>
</dbReference>
<evidence type="ECO:0000256" key="1">
    <source>
        <dbReference type="ARBA" id="ARBA00001936"/>
    </source>
</evidence>
<accession>A0A890ULK9</accession>
<evidence type="ECO:0000256" key="3">
    <source>
        <dbReference type="ARBA" id="ARBA00008545"/>
    </source>
</evidence>
<keyword evidence="13" id="KW-0378">Hydrolase</keyword>
<dbReference type="Gene3D" id="3.40.1310.20">
    <property type="match status" value="1"/>
</dbReference>
<dbReference type="Pfam" id="PF02407">
    <property type="entry name" value="Viral_Rep"/>
    <property type="match status" value="1"/>
</dbReference>
<dbReference type="PROSITE" id="PS52020">
    <property type="entry name" value="CRESS_DNA_REP"/>
    <property type="match status" value="1"/>
</dbReference>
<evidence type="ECO:0000256" key="14">
    <source>
        <dbReference type="ARBA" id="ARBA00023124"/>
    </source>
</evidence>
<dbReference type="Gene3D" id="3.40.50.300">
    <property type="entry name" value="P-loop containing nucleotide triphosphate hydrolases"/>
    <property type="match status" value="1"/>
</dbReference>
<keyword evidence="6" id="KW-0808">Transferase</keyword>
<comment type="similarity">
    <text evidence="3">Belongs to the nanoviruses/circoviruses replication-associated protein family.</text>
</comment>
<evidence type="ECO:0000256" key="13">
    <source>
        <dbReference type="ARBA" id="ARBA00022801"/>
    </source>
</evidence>
<keyword evidence="15" id="KW-0238">DNA-binding</keyword>
<dbReference type="GO" id="GO:0006260">
    <property type="term" value="P:DNA replication"/>
    <property type="evidence" value="ECO:0007669"/>
    <property type="project" value="UniProtKB-KW"/>
</dbReference>
<keyword evidence="14" id="KW-0190">Covalent protein-DNA linkage</keyword>
<evidence type="ECO:0000256" key="2">
    <source>
        <dbReference type="ARBA" id="ARBA00004147"/>
    </source>
</evidence>
<keyword evidence="10" id="KW-0479">Metal-binding</keyword>
<dbReference type="InterPro" id="IPR049912">
    <property type="entry name" value="CRESS_DNA_REP"/>
</dbReference>
<keyword evidence="7" id="KW-0548">Nucleotidyltransferase</keyword>
<evidence type="ECO:0000256" key="7">
    <source>
        <dbReference type="ARBA" id="ARBA00022695"/>
    </source>
</evidence>
<keyword evidence="12" id="KW-0255">Endonuclease</keyword>
<dbReference type="SUPFAM" id="SSF52540">
    <property type="entry name" value="P-loop containing nucleoside triphosphate hydrolases"/>
    <property type="match status" value="1"/>
</dbReference>
<dbReference type="GO" id="GO:0003677">
    <property type="term" value="F:DNA binding"/>
    <property type="evidence" value="ECO:0007669"/>
    <property type="project" value="UniProtKB-KW"/>
</dbReference>
<organism evidence="21">
    <name type="scientific">Cressdnaviricota sp</name>
    <dbReference type="NCBI Taxonomy" id="2748378"/>
    <lineage>
        <taxon>Viruses</taxon>
        <taxon>Monodnaviria</taxon>
        <taxon>Shotokuvirae</taxon>
        <taxon>Cressdnaviricota</taxon>
    </lineage>
</organism>
<dbReference type="InterPro" id="IPR000605">
    <property type="entry name" value="Helicase_SF3_ssDNA/RNA_vir"/>
</dbReference>
<protein>
    <recommendedName>
        <fullName evidence="4">Replication-associated protein</fullName>
    </recommendedName>
    <alternativeName>
        <fullName evidence="17">ATP-dependent helicase Rep</fullName>
    </alternativeName>
    <alternativeName>
        <fullName evidence="18">RepP</fullName>
    </alternativeName>
</protein>
<evidence type="ECO:0000259" key="20">
    <source>
        <dbReference type="PROSITE" id="PS52020"/>
    </source>
</evidence>
<dbReference type="GO" id="GO:0016779">
    <property type="term" value="F:nucleotidyltransferase activity"/>
    <property type="evidence" value="ECO:0007669"/>
    <property type="project" value="UniProtKB-KW"/>
</dbReference>
<comment type="subcellular location">
    <subcellularLocation>
        <location evidence="2">Host nucleus</location>
    </subcellularLocation>
</comment>
<evidence type="ECO:0000256" key="16">
    <source>
        <dbReference type="ARBA" id="ARBA00023268"/>
    </source>
</evidence>
<evidence type="ECO:0000256" key="10">
    <source>
        <dbReference type="ARBA" id="ARBA00022723"/>
    </source>
</evidence>
<evidence type="ECO:0000256" key="15">
    <source>
        <dbReference type="ARBA" id="ARBA00023125"/>
    </source>
</evidence>
<evidence type="ECO:0000256" key="8">
    <source>
        <dbReference type="ARBA" id="ARBA00022705"/>
    </source>
</evidence>
<keyword evidence="9" id="KW-0540">Nuclease</keyword>
<evidence type="ECO:0000256" key="9">
    <source>
        <dbReference type="ARBA" id="ARBA00022722"/>
    </source>
</evidence>
<evidence type="ECO:0000313" key="21">
    <source>
        <dbReference type="EMBL" id="QRI44173.1"/>
    </source>
</evidence>
<comment type="cofactor">
    <cofactor evidence="1">
        <name>Mn(2+)</name>
        <dbReference type="ChEBI" id="CHEBI:29035"/>
    </cofactor>
</comment>
<feature type="domain" description="CRESS-DNA virus Rep endonuclease" evidence="20">
    <location>
        <begin position="6"/>
        <end position="103"/>
    </location>
</feature>
<keyword evidence="5" id="KW-1048">Host nucleus</keyword>
<keyword evidence="8" id="KW-0235">DNA replication</keyword>
<dbReference type="GO" id="GO:0000166">
    <property type="term" value="F:nucleotide binding"/>
    <property type="evidence" value="ECO:0007669"/>
    <property type="project" value="UniProtKB-KW"/>
</dbReference>
<evidence type="ECO:0000256" key="4">
    <source>
        <dbReference type="ARBA" id="ARBA00014531"/>
    </source>
</evidence>
<comment type="catalytic activity">
    <reaction evidence="19">
        <text>ATP + H2O = ADP + phosphate + H(+)</text>
        <dbReference type="Rhea" id="RHEA:13065"/>
        <dbReference type="ChEBI" id="CHEBI:15377"/>
        <dbReference type="ChEBI" id="CHEBI:15378"/>
        <dbReference type="ChEBI" id="CHEBI:30616"/>
        <dbReference type="ChEBI" id="CHEBI:43474"/>
        <dbReference type="ChEBI" id="CHEBI:456216"/>
    </reaction>
</comment>